<dbReference type="InterPro" id="IPR039044">
    <property type="entry name" value="Trm13"/>
</dbReference>
<dbReference type="InterPro" id="IPR042203">
    <property type="entry name" value="Leu/Phe-tRNA_Trfase_C"/>
</dbReference>
<dbReference type="HOGENOM" id="CLU_314094_0_0_1"/>
<feature type="compositionally biased region" description="Basic residues" evidence="2">
    <location>
        <begin position="691"/>
        <end position="703"/>
    </location>
</feature>
<dbReference type="GO" id="GO:0106050">
    <property type="term" value="F:tRNA 2'-O-methyltransferase activity"/>
    <property type="evidence" value="ECO:0007669"/>
    <property type="project" value="UniProtKB-UniRule"/>
</dbReference>
<accession>A0A0D3J6Y4</accession>
<comment type="similarity">
    <text evidence="1">Belongs to the methyltransferase TRM13 family.</text>
</comment>
<dbReference type="PANTHER" id="PTHR12998:SF0">
    <property type="entry name" value="TRNA:M(4)X MODIFICATION ENZYME TRM13 HOMOLOG"/>
    <property type="match status" value="1"/>
</dbReference>
<comment type="function">
    <text evidence="1">tRNA methylase which 2'-O-methylates cytidine(4) in tRNA(Pro) and tRNA(Gly)(GCC), and adenosine(4) in tRNA(His).</text>
</comment>
<evidence type="ECO:0000259" key="3">
    <source>
        <dbReference type="Pfam" id="PF13679"/>
    </source>
</evidence>
<keyword evidence="1" id="KW-0819">tRNA processing</keyword>
<feature type="compositionally biased region" description="Basic and acidic residues" evidence="2">
    <location>
        <begin position="704"/>
        <end position="720"/>
    </location>
</feature>
<dbReference type="Proteomes" id="UP000013827">
    <property type="component" value="Unassembled WGS sequence"/>
</dbReference>
<proteinExistence type="inferred from homology"/>
<keyword evidence="1" id="KW-0479">Metal-binding</keyword>
<feature type="compositionally biased region" description="Acidic residues" evidence="2">
    <location>
        <begin position="200"/>
        <end position="218"/>
    </location>
</feature>
<comment type="catalytic activity">
    <reaction evidence="1">
        <text>cytidine(4) in tRNA(Pro) + S-adenosyl-L-methionine = 2'-O-methylcytidine(4) in tRNA(Pro) + S-adenosyl-L-homocysteine + H(+)</text>
        <dbReference type="Rhea" id="RHEA:32767"/>
        <dbReference type="Rhea" id="RHEA-COMP:10397"/>
        <dbReference type="Rhea" id="RHEA-COMP:10398"/>
        <dbReference type="ChEBI" id="CHEBI:15378"/>
        <dbReference type="ChEBI" id="CHEBI:57856"/>
        <dbReference type="ChEBI" id="CHEBI:59789"/>
        <dbReference type="ChEBI" id="CHEBI:74495"/>
        <dbReference type="ChEBI" id="CHEBI:82748"/>
        <dbReference type="EC" id="2.1.1.225"/>
    </reaction>
</comment>
<sequence length="932" mass="100513">MPHELPFASLSEDAAAAVRERQLRRKQAKLERKQQARVARASSITHLQSAGDESTSGSYSDWISKAQYFEAVPAGLFLPPGGATIDAVRRVLDACDAELKENNYFLFGFGSNEAWDPAFNARLLYEGFFTITARLLGAGTEPLPLPELQPYYGQLGTPIASDLDRIGPNREIRAVELRGRREEWGEEQGEEQGREQGGEQGEEQGGEEEQEGEEEEEVYTSLSGWTAVRTAGAHGTAQLVLLGLWLRQRGYAFWHCYSPEMEYKRALGHRIYPRRDFLALLARHRGPHDLPHDLGGGGGDAGRDGAPGAGGLATLREGDEVRGDLLLLGVHGGDCGGWALACSGIATARRLPPLTHTLRLALSGPVRRRLKAKRMDQSAAVDVTDAVSRIEAAAASIPIHVARRPGPAAAEVLARAYEKATAGTSTWYRTGKRALHQPQLERFVGELTHYLDNVTAIVELGAGKGLLGRVLQDVSAISRGDRGALPLVAIEQRECPTYDSREHDVTRLNGTSVAQGFVLDDKIPHGALVIAKHFCGNASDEAVRLILASERVALAALAPCCHPAMQWDAFCAREAKGPLGALLTEAHFPALGADSCYRAGRAARVVLEAARLQQLAAAGFSTALVEYAPDNLILLAARPSSSLERGLGPLIQTPRPSGLHLPPSGVVLHTAAKGASQTERLAEYLQERRGRGQRPRRQGRHRQRESVCEQELRERGERAIESAPSAGGGASTLAPCVVAGGEAEAVLKALMASEALPRDSLAGRGQVLRMNCLPRSLEWWVAGELHRAGAAEVAERHPRCDPRGKRIGVVATSKGSAEGRAYEAVLSALHATVDVIPERTAEESGAAPAKHAYDMLIVAIDRGDVPAVAATHRELLKPDGVLCARAKLGAQARGRRITEQLLASWRKHAFPTPTVRHLLADKETDRTIIVEL</sequence>
<protein>
    <recommendedName>
        <fullName evidence="1">tRNA:m(4)X modification enzyme TRM13</fullName>
        <ecNumber evidence="1">2.1.1.225</ecNumber>
    </recommendedName>
</protein>
<dbReference type="AlphaFoldDB" id="A0A0D3J6Y4"/>
<reference evidence="4" key="2">
    <citation type="submission" date="2024-10" db="UniProtKB">
        <authorList>
            <consortium name="EnsemblProtists"/>
        </authorList>
    </citation>
    <scope>IDENTIFICATION</scope>
</reference>
<dbReference type="GO" id="GO:0030488">
    <property type="term" value="P:tRNA methylation"/>
    <property type="evidence" value="ECO:0007669"/>
    <property type="project" value="InterPro"/>
</dbReference>
<feature type="region of interest" description="Disordered" evidence="2">
    <location>
        <begin position="685"/>
        <end position="726"/>
    </location>
</feature>
<keyword evidence="5" id="KW-1185">Reference proteome</keyword>
<dbReference type="PaxDb" id="2903-EOD19269"/>
<evidence type="ECO:0000256" key="2">
    <source>
        <dbReference type="SAM" id="MobiDB-lite"/>
    </source>
</evidence>
<evidence type="ECO:0000313" key="4">
    <source>
        <dbReference type="EnsemblProtists" id="EOD19269"/>
    </source>
</evidence>
<reference evidence="5" key="1">
    <citation type="journal article" date="2013" name="Nature">
        <title>Pan genome of the phytoplankton Emiliania underpins its global distribution.</title>
        <authorList>
            <person name="Read B.A."/>
            <person name="Kegel J."/>
            <person name="Klute M.J."/>
            <person name="Kuo A."/>
            <person name="Lefebvre S.C."/>
            <person name="Maumus F."/>
            <person name="Mayer C."/>
            <person name="Miller J."/>
            <person name="Monier A."/>
            <person name="Salamov A."/>
            <person name="Young J."/>
            <person name="Aguilar M."/>
            <person name="Claverie J.M."/>
            <person name="Frickenhaus S."/>
            <person name="Gonzalez K."/>
            <person name="Herman E.K."/>
            <person name="Lin Y.C."/>
            <person name="Napier J."/>
            <person name="Ogata H."/>
            <person name="Sarno A.F."/>
            <person name="Shmutz J."/>
            <person name="Schroeder D."/>
            <person name="de Vargas C."/>
            <person name="Verret F."/>
            <person name="von Dassow P."/>
            <person name="Valentin K."/>
            <person name="Van de Peer Y."/>
            <person name="Wheeler G."/>
            <person name="Dacks J.B."/>
            <person name="Delwiche C.F."/>
            <person name="Dyhrman S.T."/>
            <person name="Glockner G."/>
            <person name="John U."/>
            <person name="Richards T."/>
            <person name="Worden A.Z."/>
            <person name="Zhang X."/>
            <person name="Grigoriev I.V."/>
            <person name="Allen A.E."/>
            <person name="Bidle K."/>
            <person name="Borodovsky M."/>
            <person name="Bowler C."/>
            <person name="Brownlee C."/>
            <person name="Cock J.M."/>
            <person name="Elias M."/>
            <person name="Gladyshev V.N."/>
            <person name="Groth M."/>
            <person name="Guda C."/>
            <person name="Hadaegh A."/>
            <person name="Iglesias-Rodriguez M.D."/>
            <person name="Jenkins J."/>
            <person name="Jones B.M."/>
            <person name="Lawson T."/>
            <person name="Leese F."/>
            <person name="Lindquist E."/>
            <person name="Lobanov A."/>
            <person name="Lomsadze A."/>
            <person name="Malik S.B."/>
            <person name="Marsh M.E."/>
            <person name="Mackinder L."/>
            <person name="Mock T."/>
            <person name="Mueller-Roeber B."/>
            <person name="Pagarete A."/>
            <person name="Parker M."/>
            <person name="Probert I."/>
            <person name="Quesneville H."/>
            <person name="Raines C."/>
            <person name="Rensing S.A."/>
            <person name="Riano-Pachon D.M."/>
            <person name="Richier S."/>
            <person name="Rokitta S."/>
            <person name="Shiraiwa Y."/>
            <person name="Soanes D.M."/>
            <person name="van der Giezen M."/>
            <person name="Wahlund T.M."/>
            <person name="Williams B."/>
            <person name="Wilson W."/>
            <person name="Wolfe G."/>
            <person name="Wurch L.L."/>
        </authorList>
    </citation>
    <scope>NUCLEOTIDE SEQUENCE</scope>
</reference>
<comment type="catalytic activity">
    <reaction evidence="1">
        <text>cytidine(4) in tRNA(Gly)(GCC) + S-adenosyl-L-methionine = 2'-O-methylcytidine(4) in tRNA(Gly)(GCC) + S-adenosyl-L-homocysteine + H(+)</text>
        <dbReference type="Rhea" id="RHEA:43192"/>
        <dbReference type="Rhea" id="RHEA-COMP:10399"/>
        <dbReference type="Rhea" id="RHEA-COMP:10400"/>
        <dbReference type="ChEBI" id="CHEBI:15378"/>
        <dbReference type="ChEBI" id="CHEBI:57856"/>
        <dbReference type="ChEBI" id="CHEBI:59789"/>
        <dbReference type="ChEBI" id="CHEBI:74495"/>
        <dbReference type="ChEBI" id="CHEBI:82748"/>
        <dbReference type="EC" id="2.1.1.225"/>
    </reaction>
</comment>
<comment type="catalytic activity">
    <reaction evidence="1">
        <text>adenosine(4) in tRNA(His) + S-adenosyl-L-methionine = 2'-O-methyladenosine(4) in tRNA(His) + S-adenosyl-L-homocysteine + H(+)</text>
        <dbReference type="Rhea" id="RHEA:43196"/>
        <dbReference type="Rhea" id="RHEA-COMP:10401"/>
        <dbReference type="Rhea" id="RHEA-COMP:10402"/>
        <dbReference type="ChEBI" id="CHEBI:15378"/>
        <dbReference type="ChEBI" id="CHEBI:57856"/>
        <dbReference type="ChEBI" id="CHEBI:59789"/>
        <dbReference type="ChEBI" id="CHEBI:74411"/>
        <dbReference type="ChEBI" id="CHEBI:74477"/>
        <dbReference type="EC" id="2.1.1.225"/>
    </reaction>
</comment>
<feature type="domain" description="Methyltransferase" evidence="3">
    <location>
        <begin position="452"/>
        <end position="566"/>
    </location>
</feature>
<keyword evidence="1" id="KW-0489">Methyltransferase</keyword>
<name>A0A0D3J6Y4_EMIH1</name>
<dbReference type="EnsemblProtists" id="EOD19269">
    <property type="protein sequence ID" value="EOD19269"/>
    <property type="gene ID" value="EMIHUDRAFT_118055"/>
</dbReference>
<organism evidence="4 5">
    <name type="scientific">Emiliania huxleyi (strain CCMP1516)</name>
    <dbReference type="NCBI Taxonomy" id="280463"/>
    <lineage>
        <taxon>Eukaryota</taxon>
        <taxon>Haptista</taxon>
        <taxon>Haptophyta</taxon>
        <taxon>Prymnesiophyceae</taxon>
        <taxon>Isochrysidales</taxon>
        <taxon>Noelaerhabdaceae</taxon>
        <taxon>Emiliania</taxon>
    </lineage>
</organism>
<evidence type="ECO:0000313" key="5">
    <source>
        <dbReference type="Proteomes" id="UP000013827"/>
    </source>
</evidence>
<evidence type="ECO:0000256" key="1">
    <source>
        <dbReference type="RuleBase" id="RU367103"/>
    </source>
</evidence>
<feature type="region of interest" description="Disordered" evidence="2">
    <location>
        <begin position="29"/>
        <end position="56"/>
    </location>
</feature>
<keyword evidence="1" id="KW-0862">Zinc</keyword>
<feature type="region of interest" description="Disordered" evidence="2">
    <location>
        <begin position="177"/>
        <end position="221"/>
    </location>
</feature>
<keyword evidence="1" id="KW-0863">Zinc-finger</keyword>
<dbReference type="EC" id="2.1.1.225" evidence="1"/>
<dbReference type="PANTHER" id="PTHR12998">
    <property type="entry name" value="TRNA:M(4)X MODIFICATION ENZYME TRM13 HOMOLOG"/>
    <property type="match status" value="1"/>
</dbReference>
<dbReference type="GeneID" id="17264814"/>
<dbReference type="InterPro" id="IPR025714">
    <property type="entry name" value="Methyltranfer_dom"/>
</dbReference>
<feature type="compositionally biased region" description="Polar residues" evidence="2">
    <location>
        <begin position="42"/>
        <end position="56"/>
    </location>
</feature>
<dbReference type="Gene3D" id="3.40.630.70">
    <property type="entry name" value="Leucyl/phenylalanyl-tRNA-protein transferase, C-terminal domain"/>
    <property type="match status" value="1"/>
</dbReference>
<dbReference type="RefSeq" id="XP_005771698.1">
    <property type="nucleotide sequence ID" value="XM_005771641.1"/>
</dbReference>
<dbReference type="Pfam" id="PF13679">
    <property type="entry name" value="Methyltransf_32"/>
    <property type="match status" value="1"/>
</dbReference>
<dbReference type="KEGG" id="ehx:EMIHUDRAFT_118055"/>
<keyword evidence="1" id="KW-0808">Transferase</keyword>
<keyword evidence="1" id="KW-0949">S-adenosyl-L-methionine</keyword>
<dbReference type="GO" id="GO:0008270">
    <property type="term" value="F:zinc ion binding"/>
    <property type="evidence" value="ECO:0007669"/>
    <property type="project" value="UniProtKB-KW"/>
</dbReference>